<keyword evidence="1" id="KW-0175">Coiled coil</keyword>
<dbReference type="PANTHER" id="PTHR34283:SF1">
    <property type="entry name" value="PROTEIN RESPONSE TO LOW SULFUR 1"/>
    <property type="match status" value="1"/>
</dbReference>
<dbReference type="PANTHER" id="PTHR34283">
    <property type="entry name" value="PROTEIN RESPONSE TO LOW SULFUR 1"/>
    <property type="match status" value="1"/>
</dbReference>
<proteinExistence type="predicted"/>
<evidence type="ECO:0000313" key="4">
    <source>
        <dbReference type="Proteomes" id="UP000287651"/>
    </source>
</evidence>
<dbReference type="EMBL" id="AMZH03009308">
    <property type="protein sequence ID" value="RRT57133.1"/>
    <property type="molecule type" value="Genomic_DNA"/>
</dbReference>
<evidence type="ECO:0000256" key="1">
    <source>
        <dbReference type="SAM" id="Coils"/>
    </source>
</evidence>
<evidence type="ECO:0000256" key="2">
    <source>
        <dbReference type="SAM" id="MobiDB-lite"/>
    </source>
</evidence>
<sequence>MLITFSHLRHDWRCEPEVYISKVTPGAPSRYLLRDPSGCRERLGSLDPDATSLIKTTGRQNPPNVLDSTPADNSSTYRWPDDTSTVELHGLLPSSEEIHPMAAREVAELRRRNEELERAAREGREREEALRGELERTREQLQAVEEAEERLCVELGELEAEAVAQAREDLLRIETLSHQLSTARALLASAGLRLDLPASN</sequence>
<protein>
    <submittedName>
        <fullName evidence="3">Uncharacterized protein</fullName>
    </submittedName>
</protein>
<gene>
    <name evidence="3" type="ORF">B296_00025159</name>
</gene>
<feature type="coiled-coil region" evidence="1">
    <location>
        <begin position="99"/>
        <end position="161"/>
    </location>
</feature>
<comment type="caution">
    <text evidence="3">The sequence shown here is derived from an EMBL/GenBank/DDBJ whole genome shotgun (WGS) entry which is preliminary data.</text>
</comment>
<organism evidence="3 4">
    <name type="scientific">Ensete ventricosum</name>
    <name type="common">Abyssinian banana</name>
    <name type="synonym">Musa ensete</name>
    <dbReference type="NCBI Taxonomy" id="4639"/>
    <lineage>
        <taxon>Eukaryota</taxon>
        <taxon>Viridiplantae</taxon>
        <taxon>Streptophyta</taxon>
        <taxon>Embryophyta</taxon>
        <taxon>Tracheophyta</taxon>
        <taxon>Spermatophyta</taxon>
        <taxon>Magnoliopsida</taxon>
        <taxon>Liliopsida</taxon>
        <taxon>Zingiberales</taxon>
        <taxon>Musaceae</taxon>
        <taxon>Ensete</taxon>
    </lineage>
</organism>
<feature type="region of interest" description="Disordered" evidence="2">
    <location>
        <begin position="56"/>
        <end position="78"/>
    </location>
</feature>
<dbReference type="GO" id="GO:0098869">
    <property type="term" value="P:cellular oxidant detoxification"/>
    <property type="evidence" value="ECO:0007669"/>
    <property type="project" value="InterPro"/>
</dbReference>
<dbReference type="AlphaFoldDB" id="A0A426YZI9"/>
<evidence type="ECO:0000313" key="3">
    <source>
        <dbReference type="EMBL" id="RRT57133.1"/>
    </source>
</evidence>
<name>A0A426YZI9_ENSVE</name>
<accession>A0A426YZI9</accession>
<dbReference type="InterPro" id="IPR039282">
    <property type="entry name" value="LSU"/>
</dbReference>
<reference evidence="3 4" key="1">
    <citation type="journal article" date="2014" name="Agronomy (Basel)">
        <title>A Draft Genome Sequence for Ensete ventricosum, the Drought-Tolerant Tree Against Hunger.</title>
        <authorList>
            <person name="Harrison J."/>
            <person name="Moore K.A."/>
            <person name="Paszkiewicz K."/>
            <person name="Jones T."/>
            <person name="Grant M."/>
            <person name="Ambacheew D."/>
            <person name="Muzemil S."/>
            <person name="Studholme D.J."/>
        </authorList>
    </citation>
    <scope>NUCLEOTIDE SEQUENCE [LARGE SCALE GENOMIC DNA]</scope>
</reference>
<dbReference type="Proteomes" id="UP000287651">
    <property type="component" value="Unassembled WGS sequence"/>
</dbReference>